<reference evidence="1" key="1">
    <citation type="submission" date="2022-01" db="EMBL/GenBank/DDBJ databases">
        <authorList>
            <person name="Criscuolo A."/>
        </authorList>
    </citation>
    <scope>NUCLEOTIDE SEQUENCE</scope>
    <source>
        <strain evidence="1">CIP111891</strain>
    </source>
</reference>
<comment type="caution">
    <text evidence="1">The sequence shown here is derived from an EMBL/GenBank/DDBJ whole genome shotgun (WGS) entry which is preliminary data.</text>
</comment>
<evidence type="ECO:0000313" key="2">
    <source>
        <dbReference type="Proteomes" id="UP000838821"/>
    </source>
</evidence>
<evidence type="ECO:0000313" key="1">
    <source>
        <dbReference type="EMBL" id="CAH1203543.1"/>
    </source>
</evidence>
<sequence length="30" mass="3314">MAVYKLGYEPLARMVQAILGANGFVFKARV</sequence>
<keyword evidence="2" id="KW-1185">Reference proteome</keyword>
<dbReference type="Proteomes" id="UP000838821">
    <property type="component" value="Unassembled WGS sequence"/>
</dbReference>
<dbReference type="EMBL" id="CAKMMW010000005">
    <property type="protein sequence ID" value="CAH1203543.1"/>
    <property type="molecule type" value="Genomic_DNA"/>
</dbReference>
<accession>A0ABM9C6U1</accession>
<gene>
    <name evidence="1" type="ORF">PAECIP111891_02350</name>
</gene>
<name>A0ABM9C6U1_9BACL</name>
<proteinExistence type="predicted"/>
<protein>
    <submittedName>
        <fullName evidence="1">Uncharacterized protein</fullName>
    </submittedName>
</protein>
<organism evidence="1 2">
    <name type="scientific">Paenibacillus allorhizoplanae</name>
    <dbReference type="NCBI Taxonomy" id="2905648"/>
    <lineage>
        <taxon>Bacteria</taxon>
        <taxon>Bacillati</taxon>
        <taxon>Bacillota</taxon>
        <taxon>Bacilli</taxon>
        <taxon>Bacillales</taxon>
        <taxon>Paenibacillaceae</taxon>
        <taxon>Paenibacillus</taxon>
    </lineage>
</organism>